<dbReference type="Pfam" id="PF19785">
    <property type="entry name" value="UPF0738"/>
    <property type="match status" value="1"/>
</dbReference>
<organism evidence="1 2">
    <name type="scientific">Jeotgalibacillus proteolyticus</name>
    <dbReference type="NCBI Taxonomy" id="2082395"/>
    <lineage>
        <taxon>Bacteria</taxon>
        <taxon>Bacillati</taxon>
        <taxon>Bacillota</taxon>
        <taxon>Bacilli</taxon>
        <taxon>Bacillales</taxon>
        <taxon>Caryophanaceae</taxon>
        <taxon>Jeotgalibacillus</taxon>
    </lineage>
</organism>
<comment type="caution">
    <text evidence="1">The sequence shown here is derived from an EMBL/GenBank/DDBJ whole genome shotgun (WGS) entry which is preliminary data.</text>
</comment>
<protein>
    <submittedName>
        <fullName evidence="1">Uncharacterized protein</fullName>
    </submittedName>
</protein>
<evidence type="ECO:0000313" key="1">
    <source>
        <dbReference type="EMBL" id="PPA72319.1"/>
    </source>
</evidence>
<gene>
    <name evidence="1" type="ORF">C4B60_02790</name>
</gene>
<dbReference type="Proteomes" id="UP000239047">
    <property type="component" value="Unassembled WGS sequence"/>
</dbReference>
<dbReference type="InterPro" id="IPR020908">
    <property type="entry name" value="UPF0738"/>
</dbReference>
<dbReference type="EMBL" id="PREZ01000001">
    <property type="protein sequence ID" value="PPA72319.1"/>
    <property type="molecule type" value="Genomic_DNA"/>
</dbReference>
<dbReference type="AlphaFoldDB" id="A0A2S5GH55"/>
<name>A0A2S5GH55_9BACL</name>
<sequence length="151" mass="17021">MTAMAICKKTPAYDRIKGENCQKGETTLNRKKVWLNKTEVIEDTLILKGEQTAEIGRLTPSGQMIVDSDELSFVYLAEEGNDYTYLYLPDFIWPEIRAAMDKGIQIFVVIGDNKMPLLQLEDEIGYLVSNIEGNSNYGEAMVEKVEAVFLA</sequence>
<accession>A0A2S5GH55</accession>
<keyword evidence="2" id="KW-1185">Reference proteome</keyword>
<reference evidence="1 2" key="1">
    <citation type="submission" date="2018-02" db="EMBL/GenBank/DDBJ databases">
        <title>Jeotgalibacillus proteolyticum sp. nov. a protease producing bacterium isolated from ocean sediments of Laizhou Bay.</title>
        <authorList>
            <person name="Li Y."/>
        </authorList>
    </citation>
    <scope>NUCLEOTIDE SEQUENCE [LARGE SCALE GENOMIC DNA]</scope>
    <source>
        <strain evidence="1 2">22-7</strain>
    </source>
</reference>
<proteinExistence type="predicted"/>
<evidence type="ECO:0000313" key="2">
    <source>
        <dbReference type="Proteomes" id="UP000239047"/>
    </source>
</evidence>